<feature type="compositionally biased region" description="Low complexity" evidence="1">
    <location>
        <begin position="446"/>
        <end position="456"/>
    </location>
</feature>
<dbReference type="SUPFAM" id="SSF48065">
    <property type="entry name" value="DBL homology domain (DH-domain)"/>
    <property type="match status" value="1"/>
</dbReference>
<evidence type="ECO:0000313" key="5">
    <source>
        <dbReference type="Proteomes" id="UP000193380"/>
    </source>
</evidence>
<dbReference type="InterPro" id="IPR055251">
    <property type="entry name" value="SOS1_NGEF_PH"/>
</dbReference>
<dbReference type="Pfam" id="PF22697">
    <property type="entry name" value="SOS1_NGEF_PH"/>
    <property type="match status" value="1"/>
</dbReference>
<feature type="region of interest" description="Disordered" evidence="1">
    <location>
        <begin position="416"/>
        <end position="456"/>
    </location>
</feature>
<dbReference type="SMART" id="SM00233">
    <property type="entry name" value="PH"/>
    <property type="match status" value="1"/>
</dbReference>
<evidence type="ECO:0000256" key="1">
    <source>
        <dbReference type="SAM" id="MobiDB-lite"/>
    </source>
</evidence>
<dbReference type="SUPFAM" id="SSF50729">
    <property type="entry name" value="PH domain-like"/>
    <property type="match status" value="1"/>
</dbReference>
<name>A0A060XZU3_ONCMY</name>
<feature type="compositionally biased region" description="Basic and acidic residues" evidence="1">
    <location>
        <begin position="474"/>
        <end position="488"/>
    </location>
</feature>
<dbReference type="Gene3D" id="2.30.29.30">
    <property type="entry name" value="Pleckstrin-homology domain (PH domain)/Phosphotyrosine-binding domain (PTB)"/>
    <property type="match status" value="1"/>
</dbReference>
<evidence type="ECO:0000259" key="2">
    <source>
        <dbReference type="PROSITE" id="PS50003"/>
    </source>
</evidence>
<dbReference type="PANTHER" id="PTHR45845">
    <property type="entry name" value="RHO GUANINE NUCLEOTIDE EXCHANGE FACTOR-RELATED"/>
    <property type="match status" value="1"/>
</dbReference>
<dbReference type="InterPro" id="IPR000219">
    <property type="entry name" value="DH_dom"/>
</dbReference>
<dbReference type="Proteomes" id="UP000193380">
    <property type="component" value="Unassembled WGS sequence"/>
</dbReference>
<evidence type="ECO:0000313" key="4">
    <source>
        <dbReference type="EMBL" id="CDQ84727.1"/>
    </source>
</evidence>
<feature type="domain" description="PH" evidence="2">
    <location>
        <begin position="185"/>
        <end position="292"/>
    </location>
</feature>
<dbReference type="PaxDb" id="8022-A0A060XZU3"/>
<feature type="domain" description="DH" evidence="3">
    <location>
        <begin position="1"/>
        <end position="173"/>
    </location>
</feature>
<protein>
    <recommendedName>
        <fullName evidence="6">DH domain-containing protein</fullName>
    </recommendedName>
</protein>
<reference evidence="4" key="2">
    <citation type="submission" date="2014-03" db="EMBL/GenBank/DDBJ databases">
        <authorList>
            <person name="Genoscope - CEA"/>
        </authorList>
    </citation>
    <scope>NUCLEOTIDE SEQUENCE</scope>
</reference>
<sequence length="527" mass="59114">MEELLLTEREYVRSLGYVREHYFPELERPDVPQDLRGQGGNIFGNLEKLHDFHRHHFLKELEGCLREPFRVGRCFLRHRESFGLYALFSKNKPQSDSLLINHGHDFFKQKQLQLGDKMDLSSYLLKPVQRISKYSLLLQDMVRECGPHRSGEEAEVQHALEVIQFQLRHGNNLLAMDDIQDCDVNLKEQGQLICQDEFLVSFRKKKCFRHIFLFQDLVLFSKTKRTDVGNDTYVYKQSFKTSDIGMTHNSGDSGLCFEIWFRRRKSQDTYTLQAGNREVKDAWTKDLERILWEQAEHNREIHMQERVFMGIGNKPFMDIQPSDAAINDRAVNCALMGRVPSHTIGSHLALPESKALASSGTSGLQGGFPVRRPNSFGSGSCLSTSGSHSSSSSGRGSLSSPTGVYLCGPKLRGVARGQGRYSERPGVLDEDDMDQESGSQNLLMDSSESSGESVSGFSSSASSVCASIVSLKEPLARRPEDNNLHEAKSPTWSTVKTTSPSLPPKPPGLTKDPPKVQNAVIGKSTEV</sequence>
<dbReference type="CDD" id="cd00160">
    <property type="entry name" value="RhoGEF"/>
    <property type="match status" value="1"/>
</dbReference>
<dbReference type="InterPro" id="IPR052231">
    <property type="entry name" value="Rho_GEF_signaling-related"/>
</dbReference>
<dbReference type="InterPro" id="IPR035899">
    <property type="entry name" value="DBL_dom_sf"/>
</dbReference>
<gene>
    <name evidence="4" type="ORF">GSONMT00009334001</name>
</gene>
<feature type="region of interest" description="Disordered" evidence="1">
    <location>
        <begin position="473"/>
        <end position="527"/>
    </location>
</feature>
<proteinExistence type="predicted"/>
<dbReference type="PROSITE" id="PS50003">
    <property type="entry name" value="PH_DOMAIN"/>
    <property type="match status" value="1"/>
</dbReference>
<dbReference type="Pfam" id="PF00621">
    <property type="entry name" value="RhoGEF"/>
    <property type="match status" value="1"/>
</dbReference>
<dbReference type="InterPro" id="IPR001849">
    <property type="entry name" value="PH_domain"/>
</dbReference>
<organism evidence="4 5">
    <name type="scientific">Oncorhynchus mykiss</name>
    <name type="common">Rainbow trout</name>
    <name type="synonym">Salmo gairdneri</name>
    <dbReference type="NCBI Taxonomy" id="8022"/>
    <lineage>
        <taxon>Eukaryota</taxon>
        <taxon>Metazoa</taxon>
        <taxon>Chordata</taxon>
        <taxon>Craniata</taxon>
        <taxon>Vertebrata</taxon>
        <taxon>Euteleostomi</taxon>
        <taxon>Actinopterygii</taxon>
        <taxon>Neopterygii</taxon>
        <taxon>Teleostei</taxon>
        <taxon>Protacanthopterygii</taxon>
        <taxon>Salmoniformes</taxon>
        <taxon>Salmonidae</taxon>
        <taxon>Salmoninae</taxon>
        <taxon>Oncorhynchus</taxon>
    </lineage>
</organism>
<feature type="compositionally biased region" description="Low complexity" evidence="1">
    <location>
        <begin position="379"/>
        <end position="400"/>
    </location>
</feature>
<dbReference type="PANTHER" id="PTHR45845:SF2">
    <property type="entry name" value="RIKEN CDNA D630003M21 GENE"/>
    <property type="match status" value="1"/>
</dbReference>
<accession>A0A060XZU3</accession>
<dbReference type="AlphaFoldDB" id="A0A060XZU3"/>
<feature type="region of interest" description="Disordered" evidence="1">
    <location>
        <begin position="379"/>
        <end position="402"/>
    </location>
</feature>
<dbReference type="Gene3D" id="1.20.900.10">
    <property type="entry name" value="Dbl homology (DH) domain"/>
    <property type="match status" value="1"/>
</dbReference>
<evidence type="ECO:0008006" key="6">
    <source>
        <dbReference type="Google" id="ProtNLM"/>
    </source>
</evidence>
<dbReference type="CDD" id="cd13242">
    <property type="entry name" value="PH_puratrophin-1"/>
    <property type="match status" value="1"/>
</dbReference>
<dbReference type="SMART" id="SM00325">
    <property type="entry name" value="RhoGEF"/>
    <property type="match status" value="1"/>
</dbReference>
<dbReference type="InterPro" id="IPR011993">
    <property type="entry name" value="PH-like_dom_sf"/>
</dbReference>
<dbReference type="GO" id="GO:0005085">
    <property type="term" value="F:guanyl-nucleotide exchange factor activity"/>
    <property type="evidence" value="ECO:0007669"/>
    <property type="project" value="InterPro"/>
</dbReference>
<dbReference type="STRING" id="8022.A0A060XZU3"/>
<dbReference type="EMBL" id="FR906534">
    <property type="protein sequence ID" value="CDQ84727.1"/>
    <property type="molecule type" value="Genomic_DNA"/>
</dbReference>
<dbReference type="PROSITE" id="PS50010">
    <property type="entry name" value="DH_2"/>
    <property type="match status" value="1"/>
</dbReference>
<reference evidence="4" key="1">
    <citation type="journal article" date="2014" name="Nat. Commun.">
        <title>The rainbow trout genome provides novel insights into evolution after whole-genome duplication in vertebrates.</title>
        <authorList>
            <person name="Berthelot C."/>
            <person name="Brunet F."/>
            <person name="Chalopin D."/>
            <person name="Juanchich A."/>
            <person name="Bernard M."/>
            <person name="Noel B."/>
            <person name="Bento P."/>
            <person name="Da Silva C."/>
            <person name="Labadie K."/>
            <person name="Alberti A."/>
            <person name="Aury J.M."/>
            <person name="Louis A."/>
            <person name="Dehais P."/>
            <person name="Bardou P."/>
            <person name="Montfort J."/>
            <person name="Klopp C."/>
            <person name="Cabau C."/>
            <person name="Gaspin C."/>
            <person name="Thorgaard G.H."/>
            <person name="Boussaha M."/>
            <person name="Quillet E."/>
            <person name="Guyomard R."/>
            <person name="Galiana D."/>
            <person name="Bobe J."/>
            <person name="Volff J.N."/>
            <person name="Genet C."/>
            <person name="Wincker P."/>
            <person name="Jaillon O."/>
            <person name="Roest Crollius H."/>
            <person name="Guiguen Y."/>
        </authorList>
    </citation>
    <scope>NUCLEOTIDE SEQUENCE [LARGE SCALE GENOMIC DNA]</scope>
</reference>
<evidence type="ECO:0000259" key="3">
    <source>
        <dbReference type="PROSITE" id="PS50010"/>
    </source>
</evidence>